<keyword evidence="2" id="KW-1185">Reference proteome</keyword>
<dbReference type="Proteomes" id="UP000183832">
    <property type="component" value="Unassembled WGS sequence"/>
</dbReference>
<sequence>MVPMRPHSTHLFYPKALLLSSCYLTMLELVPPFRVHEKVFKLFVLFLLQIALLRLRHFYVPFYSRAK</sequence>
<dbReference type="AlphaFoldDB" id="A0A1J1HXN8"/>
<accession>A0A1J1HXN8</accession>
<evidence type="ECO:0000313" key="1">
    <source>
        <dbReference type="EMBL" id="CRK92797.1"/>
    </source>
</evidence>
<gene>
    <name evidence="1" type="ORF">CLUMA_CG006391</name>
</gene>
<name>A0A1J1HXN8_9DIPT</name>
<reference evidence="1 2" key="1">
    <citation type="submission" date="2015-04" db="EMBL/GenBank/DDBJ databases">
        <authorList>
            <person name="Syromyatnikov M.Y."/>
            <person name="Popov V.N."/>
        </authorList>
    </citation>
    <scope>NUCLEOTIDE SEQUENCE [LARGE SCALE GENOMIC DNA]</scope>
</reference>
<organism evidence="1 2">
    <name type="scientific">Clunio marinus</name>
    <dbReference type="NCBI Taxonomy" id="568069"/>
    <lineage>
        <taxon>Eukaryota</taxon>
        <taxon>Metazoa</taxon>
        <taxon>Ecdysozoa</taxon>
        <taxon>Arthropoda</taxon>
        <taxon>Hexapoda</taxon>
        <taxon>Insecta</taxon>
        <taxon>Pterygota</taxon>
        <taxon>Neoptera</taxon>
        <taxon>Endopterygota</taxon>
        <taxon>Diptera</taxon>
        <taxon>Nematocera</taxon>
        <taxon>Chironomoidea</taxon>
        <taxon>Chironomidae</taxon>
        <taxon>Clunio</taxon>
    </lineage>
</organism>
<evidence type="ECO:0000313" key="2">
    <source>
        <dbReference type="Proteomes" id="UP000183832"/>
    </source>
</evidence>
<protein>
    <submittedName>
        <fullName evidence="1">CLUMA_CG006391, isoform A</fullName>
    </submittedName>
</protein>
<proteinExistence type="predicted"/>
<dbReference type="EMBL" id="CVRI01000035">
    <property type="protein sequence ID" value="CRK92797.1"/>
    <property type="molecule type" value="Genomic_DNA"/>
</dbReference>